<evidence type="ECO:0000256" key="2">
    <source>
        <dbReference type="ARBA" id="ARBA00022517"/>
    </source>
</evidence>
<keyword evidence="3" id="KW-0698">rRNA processing</keyword>
<dbReference type="GO" id="GO:0006364">
    <property type="term" value="P:rRNA processing"/>
    <property type="evidence" value="ECO:0007669"/>
    <property type="project" value="UniProtKB-KW"/>
</dbReference>
<dbReference type="SUPFAM" id="SSF52540">
    <property type="entry name" value="P-loop containing nucleoside triphosphate hydrolases"/>
    <property type="match status" value="1"/>
</dbReference>
<dbReference type="GO" id="GO:0005730">
    <property type="term" value="C:nucleolus"/>
    <property type="evidence" value="ECO:0007669"/>
    <property type="project" value="UniProtKB-SubCell"/>
</dbReference>
<dbReference type="InterPro" id="IPR025313">
    <property type="entry name" value="SPB4-like_CTE"/>
</dbReference>
<comment type="caution">
    <text evidence="15">The sequence shown here is derived from an EMBL/GenBank/DDBJ whole genome shotgun (WGS) entry which is preliminary data.</text>
</comment>
<dbReference type="SMART" id="SM01178">
    <property type="entry name" value="DUF4217"/>
    <property type="match status" value="1"/>
</dbReference>
<dbReference type="SMART" id="SM00490">
    <property type="entry name" value="HELICc"/>
    <property type="match status" value="1"/>
</dbReference>
<evidence type="ECO:0000256" key="6">
    <source>
        <dbReference type="ARBA" id="ARBA00022806"/>
    </source>
</evidence>
<keyword evidence="5 10" id="KW-0378">Hydrolase</keyword>
<feature type="compositionally biased region" description="Acidic residues" evidence="11">
    <location>
        <begin position="771"/>
        <end position="781"/>
    </location>
</feature>
<dbReference type="InterPro" id="IPR014014">
    <property type="entry name" value="RNA_helicase_DEAD_Q_motif"/>
</dbReference>
<sequence length="819" mass="92295">MPKPSSKKDKQKKAEFVSATDKRKLRRSDETKVIEELGQRALELASSGPLTGVKLFTELPISESTLKGLERSHFVEMTEIQQKALPYALARRDVLGAAKTGSGKTLAFLIPVLEGLYRSRWTRFDGLGALVISPTRELAMQIFEVLCKIGRYHKFSAGLIIGGKKVDEEKEILGKMNILVCTPGRLLQHMDETAGFDCNNLQVLVLDEADRILDMGFKKTMNAIIANLPRQRQTLLFSATQTKSVKDLARLSLERPEYVGVHEMDKFSTPSKLSQYYMVAELPQKLDILFSFMKTHVKSKMIIFLSSGKQVRFVYETFCKIQPGIPLLHLHGKQKQMRRVEIFERFMKMTKAALFCTDIASRGLDFPAVDWVVQVDCPEDCDTYLHRVGRTARYDAAGKGLLLLTPGEAPAMSKLLAGKNIPIKEISAKSNKVMTVAKQLQHFCFQDPEIKYLGQRAFVTYVRSVFLQKNKSVFDVDSLPLDEFAESLGLPGAPKIKFVKKAAAKNKSYEFDNLLEPEEREGLRLENVAEIERENAAIDDAEGLPQAKTRVDKMFARKNAGVLTDHYQRLVDHVSDNDDDFITLKRADHALSDGSGSEDDSSEEEEEEEPVVKVIAVNPDTGLPVVIPNIPSQEMSKRQLRKVKEKIIKNTRNTKVVFDDDGNARSTYELMDEESFRKQGDVNTLVDEFQQRNRSIMEEIDVGDREVARQKRKEKRVAKKIREREEMDGNDEGGSVAVLKTSDDEDEVMYSSSDSDDEAAQPVVQKRASAYDDDSESEDSDVDRSHKKSRRGRVLEVDDSAMSLEDQEKLALRLLGGGD</sequence>
<proteinExistence type="inferred from homology"/>
<feature type="region of interest" description="Disordered" evidence="11">
    <location>
        <begin position="590"/>
        <end position="609"/>
    </location>
</feature>
<feature type="domain" description="Helicase C-terminal" evidence="13">
    <location>
        <begin position="285"/>
        <end position="434"/>
    </location>
</feature>
<dbReference type="Proteomes" id="UP001151516">
    <property type="component" value="Unassembled WGS sequence"/>
</dbReference>
<evidence type="ECO:0000313" key="16">
    <source>
        <dbReference type="Proteomes" id="UP001151516"/>
    </source>
</evidence>
<dbReference type="EC" id="3.6.4.13" evidence="10"/>
<evidence type="ECO:0000259" key="13">
    <source>
        <dbReference type="PROSITE" id="PS51194"/>
    </source>
</evidence>
<dbReference type="PROSITE" id="PS51194">
    <property type="entry name" value="HELICASE_CTER"/>
    <property type="match status" value="1"/>
</dbReference>
<dbReference type="Pfam" id="PF00271">
    <property type="entry name" value="Helicase_C"/>
    <property type="match status" value="1"/>
</dbReference>
<dbReference type="PROSITE" id="PS51192">
    <property type="entry name" value="HELICASE_ATP_BIND_1"/>
    <property type="match status" value="1"/>
</dbReference>
<keyword evidence="6 10" id="KW-0347">Helicase</keyword>
<feature type="domain" description="Helicase ATP-binding" evidence="12">
    <location>
        <begin position="85"/>
        <end position="259"/>
    </location>
</feature>
<evidence type="ECO:0000256" key="7">
    <source>
        <dbReference type="ARBA" id="ARBA00022840"/>
    </source>
</evidence>
<dbReference type="EMBL" id="JANBTX010000253">
    <property type="protein sequence ID" value="KAJ2683861.1"/>
    <property type="molecule type" value="Genomic_DNA"/>
</dbReference>
<dbReference type="SMART" id="SM00487">
    <property type="entry name" value="DEXDc"/>
    <property type="match status" value="1"/>
</dbReference>
<accession>A0A9W8GHH0</accession>
<comment type="subcellular location">
    <subcellularLocation>
        <location evidence="1">Nucleus</location>
        <location evidence="1">Nucleolus</location>
    </subcellularLocation>
</comment>
<keyword evidence="16" id="KW-1185">Reference proteome</keyword>
<dbReference type="AlphaFoldDB" id="A0A9W8GHH0"/>
<dbReference type="GO" id="GO:0003724">
    <property type="term" value="F:RNA helicase activity"/>
    <property type="evidence" value="ECO:0007669"/>
    <property type="project" value="UniProtKB-EC"/>
</dbReference>
<dbReference type="GO" id="GO:0003723">
    <property type="term" value="F:RNA binding"/>
    <property type="evidence" value="ECO:0007669"/>
    <property type="project" value="UniProtKB-UniRule"/>
</dbReference>
<comment type="catalytic activity">
    <reaction evidence="10">
        <text>ATP + H2O = ADP + phosphate + H(+)</text>
        <dbReference type="Rhea" id="RHEA:13065"/>
        <dbReference type="ChEBI" id="CHEBI:15377"/>
        <dbReference type="ChEBI" id="CHEBI:15378"/>
        <dbReference type="ChEBI" id="CHEBI:30616"/>
        <dbReference type="ChEBI" id="CHEBI:43474"/>
        <dbReference type="ChEBI" id="CHEBI:456216"/>
        <dbReference type="EC" id="3.6.4.13"/>
    </reaction>
</comment>
<evidence type="ECO:0000313" key="15">
    <source>
        <dbReference type="EMBL" id="KAJ2683861.1"/>
    </source>
</evidence>
<feature type="region of interest" description="Disordered" evidence="11">
    <location>
        <begin position="704"/>
        <end position="800"/>
    </location>
</feature>
<feature type="compositionally biased region" description="Acidic residues" evidence="11">
    <location>
        <begin position="743"/>
        <end position="759"/>
    </location>
</feature>
<protein>
    <recommendedName>
        <fullName evidence="10">ATP-dependent RNA helicase</fullName>
        <ecNumber evidence="10">3.6.4.13</ecNumber>
    </recommendedName>
</protein>
<evidence type="ECO:0000256" key="10">
    <source>
        <dbReference type="RuleBase" id="RU365068"/>
    </source>
</evidence>
<reference evidence="15" key="1">
    <citation type="submission" date="2022-07" db="EMBL/GenBank/DDBJ databases">
        <title>Phylogenomic reconstructions and comparative analyses of Kickxellomycotina fungi.</title>
        <authorList>
            <person name="Reynolds N.K."/>
            <person name="Stajich J.E."/>
            <person name="Barry K."/>
            <person name="Grigoriev I.V."/>
            <person name="Crous P."/>
            <person name="Smith M.E."/>
        </authorList>
    </citation>
    <scope>NUCLEOTIDE SEQUENCE</scope>
    <source>
        <strain evidence="15">CBS 109367</strain>
    </source>
</reference>
<gene>
    <name evidence="15" type="primary">DBP4</name>
    <name evidence="15" type="ORF">IWW39_005261</name>
</gene>
<feature type="domain" description="DEAD-box RNA helicase Q" evidence="14">
    <location>
        <begin position="54"/>
        <end position="82"/>
    </location>
</feature>
<keyword evidence="2" id="KW-0690">Ribosome biogenesis</keyword>
<evidence type="ECO:0000256" key="3">
    <source>
        <dbReference type="ARBA" id="ARBA00022552"/>
    </source>
</evidence>
<dbReference type="PANTHER" id="PTHR24031">
    <property type="entry name" value="RNA HELICASE"/>
    <property type="match status" value="1"/>
</dbReference>
<evidence type="ECO:0000259" key="12">
    <source>
        <dbReference type="PROSITE" id="PS51192"/>
    </source>
</evidence>
<name>A0A9W8GHH0_9FUNG</name>
<dbReference type="GO" id="GO:0016787">
    <property type="term" value="F:hydrolase activity"/>
    <property type="evidence" value="ECO:0007669"/>
    <property type="project" value="UniProtKB-KW"/>
</dbReference>
<dbReference type="PROSITE" id="PS51195">
    <property type="entry name" value="Q_MOTIF"/>
    <property type="match status" value="1"/>
</dbReference>
<dbReference type="InterPro" id="IPR000629">
    <property type="entry name" value="RNA-helicase_DEAD-box_CS"/>
</dbReference>
<dbReference type="Gene3D" id="3.40.50.300">
    <property type="entry name" value="P-loop containing nucleotide triphosphate hydrolases"/>
    <property type="match status" value="2"/>
</dbReference>
<feature type="compositionally biased region" description="Basic and acidic residues" evidence="11">
    <location>
        <begin position="1"/>
        <end position="15"/>
    </location>
</feature>
<keyword evidence="8 10" id="KW-0694">RNA-binding</keyword>
<comment type="similarity">
    <text evidence="10">Belongs to the DEAD box helicase family.</text>
</comment>
<evidence type="ECO:0000256" key="1">
    <source>
        <dbReference type="ARBA" id="ARBA00004604"/>
    </source>
</evidence>
<evidence type="ECO:0000256" key="4">
    <source>
        <dbReference type="ARBA" id="ARBA00022741"/>
    </source>
</evidence>
<dbReference type="InterPro" id="IPR014001">
    <property type="entry name" value="Helicase_ATP-bd"/>
</dbReference>
<dbReference type="InterPro" id="IPR011545">
    <property type="entry name" value="DEAD/DEAH_box_helicase_dom"/>
</dbReference>
<evidence type="ECO:0000256" key="9">
    <source>
        <dbReference type="PROSITE-ProRule" id="PRU00552"/>
    </source>
</evidence>
<evidence type="ECO:0000256" key="8">
    <source>
        <dbReference type="ARBA" id="ARBA00022884"/>
    </source>
</evidence>
<feature type="short sequence motif" description="Q motif" evidence="9">
    <location>
        <begin position="54"/>
        <end position="82"/>
    </location>
</feature>
<feature type="region of interest" description="Disordered" evidence="11">
    <location>
        <begin position="1"/>
        <end position="23"/>
    </location>
</feature>
<dbReference type="PROSITE" id="PS00039">
    <property type="entry name" value="DEAD_ATP_HELICASE"/>
    <property type="match status" value="1"/>
</dbReference>
<evidence type="ECO:0000256" key="5">
    <source>
        <dbReference type="ARBA" id="ARBA00022801"/>
    </source>
</evidence>
<dbReference type="InterPro" id="IPR001650">
    <property type="entry name" value="Helicase_C-like"/>
</dbReference>
<organism evidence="15 16">
    <name type="scientific">Coemansia spiralis</name>
    <dbReference type="NCBI Taxonomy" id="417178"/>
    <lineage>
        <taxon>Eukaryota</taxon>
        <taxon>Fungi</taxon>
        <taxon>Fungi incertae sedis</taxon>
        <taxon>Zoopagomycota</taxon>
        <taxon>Kickxellomycotina</taxon>
        <taxon>Kickxellomycetes</taxon>
        <taxon>Kickxellales</taxon>
        <taxon>Kickxellaceae</taxon>
        <taxon>Coemansia</taxon>
    </lineage>
</organism>
<evidence type="ECO:0000259" key="14">
    <source>
        <dbReference type="PROSITE" id="PS51195"/>
    </source>
</evidence>
<dbReference type="CDD" id="cd17941">
    <property type="entry name" value="DEADc_DDX10"/>
    <property type="match status" value="1"/>
</dbReference>
<dbReference type="InterPro" id="IPR027417">
    <property type="entry name" value="P-loop_NTPase"/>
</dbReference>
<keyword evidence="7 10" id="KW-0067">ATP-binding</keyword>
<keyword evidence="4 10" id="KW-0547">Nucleotide-binding</keyword>
<dbReference type="CDD" id="cd18787">
    <property type="entry name" value="SF2_C_DEAD"/>
    <property type="match status" value="1"/>
</dbReference>
<dbReference type="Pfam" id="PF00270">
    <property type="entry name" value="DEAD"/>
    <property type="match status" value="1"/>
</dbReference>
<comment type="domain">
    <text evidence="10">The Q motif is unique to and characteristic of the DEAD box family of RNA helicases and controls ATP binding and hydrolysis.</text>
</comment>
<feature type="compositionally biased region" description="Basic residues" evidence="11">
    <location>
        <begin position="710"/>
        <end position="719"/>
    </location>
</feature>
<evidence type="ECO:0000256" key="11">
    <source>
        <dbReference type="SAM" id="MobiDB-lite"/>
    </source>
</evidence>
<dbReference type="GO" id="GO:0005524">
    <property type="term" value="F:ATP binding"/>
    <property type="evidence" value="ECO:0007669"/>
    <property type="project" value="UniProtKB-UniRule"/>
</dbReference>
<feature type="compositionally biased region" description="Acidic residues" evidence="11">
    <location>
        <begin position="596"/>
        <end position="609"/>
    </location>
</feature>
<dbReference type="Pfam" id="PF13959">
    <property type="entry name" value="CTE_SPB4"/>
    <property type="match status" value="1"/>
</dbReference>
<dbReference type="OrthoDB" id="10259640at2759"/>
<comment type="function">
    <text evidence="10">RNA helicase.</text>
</comment>